<accession>A0A085GHN3</accession>
<dbReference type="EMBL" id="JMPJ01000038">
    <property type="protein sequence ID" value="KFC83228.1"/>
    <property type="molecule type" value="Genomic_DNA"/>
</dbReference>
<evidence type="ECO:0000313" key="2">
    <source>
        <dbReference type="Proteomes" id="UP000028640"/>
    </source>
</evidence>
<comment type="caution">
    <text evidence="1">The sequence shown here is derived from an EMBL/GenBank/DDBJ whole genome shotgun (WGS) entry which is preliminary data.</text>
</comment>
<dbReference type="AlphaFoldDB" id="A0A085GHN3"/>
<dbReference type="GeneID" id="78379642"/>
<gene>
    <name evidence="1" type="ORF">GEAM_1298</name>
</gene>
<proteinExistence type="predicted"/>
<dbReference type="Proteomes" id="UP000028640">
    <property type="component" value="Unassembled WGS sequence"/>
</dbReference>
<reference evidence="1 2" key="1">
    <citation type="submission" date="2014-05" db="EMBL/GenBank/DDBJ databases">
        <title>ATOL: Assembling a taxonomically balanced genome-scale reconstruction of the evolutionary history of the Enterobacteriaceae.</title>
        <authorList>
            <person name="Plunkett G.III."/>
            <person name="Neeno-Eckwall E.C."/>
            <person name="Glasner J.D."/>
            <person name="Perna N.T."/>
        </authorList>
    </citation>
    <scope>NUCLEOTIDE SEQUENCE [LARGE SCALE GENOMIC DNA]</scope>
    <source>
        <strain evidence="1 2">ATCC 33852</strain>
    </source>
</reference>
<organism evidence="1 2">
    <name type="scientific">Ewingella americana (strain ATCC 33852 / DSM 4580 / CCUG 14506 / JCM 5911 / LMG 7869 / NCTC 12157 / CDC 1468-78)</name>
    <dbReference type="NCBI Taxonomy" id="910964"/>
    <lineage>
        <taxon>Bacteria</taxon>
        <taxon>Pseudomonadati</taxon>
        <taxon>Pseudomonadota</taxon>
        <taxon>Gammaproteobacteria</taxon>
        <taxon>Enterobacterales</taxon>
        <taxon>Yersiniaceae</taxon>
        <taxon>Ewingella</taxon>
    </lineage>
</organism>
<protein>
    <submittedName>
        <fullName evidence="1">Uncharacterized protein</fullName>
    </submittedName>
</protein>
<evidence type="ECO:0000313" key="1">
    <source>
        <dbReference type="EMBL" id="KFC83228.1"/>
    </source>
</evidence>
<dbReference type="OrthoDB" id="9135240at2"/>
<dbReference type="RefSeq" id="WP_034789691.1">
    <property type="nucleotide sequence ID" value="NZ_JMPJ01000038.1"/>
</dbReference>
<name>A0A085GHN3_EWIA3</name>
<dbReference type="eggNOG" id="ENOG5032ZWY">
    <property type="taxonomic scope" value="Bacteria"/>
</dbReference>
<sequence>MINNICISLYGSIEDICKQQLVNAGFRVPKETTNGYLPLLLNMNKRLIEPRKRNVHFHSTLIVPEKNRNGFALLINKMQCGSNINGYQSHHLERTNFNDDFLNDFGLHHFHLGETTQKTGKHKRYIERTGNTIFAKVDQNDIYLLGVFGHNSEEKQFIYSDEQLLKSLYDEWPHLLEQCRVRGVTGQTLSPEERNALRSNGTNVITALSDDIAIMSPGGGFMANKMSAYVSIEMIHLYRTISLLKKSLFKIQEQHYPFDADFKVITFGHDELSLFCDKNCFFTKIQILDGNHKTMSLAPGYGPVYTHGFVRGQTTKLYVALIEALNTTASRNYLHPFPSLYIRHL</sequence>
<keyword evidence="2" id="KW-1185">Reference proteome</keyword>